<evidence type="ECO:0000256" key="2">
    <source>
        <dbReference type="ARBA" id="ARBA00008239"/>
    </source>
</evidence>
<dbReference type="InterPro" id="IPR036890">
    <property type="entry name" value="HATPase_C_sf"/>
</dbReference>
<dbReference type="SUPFAM" id="SSF54211">
    <property type="entry name" value="Ribosomal protein S5 domain 2-like"/>
    <property type="match status" value="1"/>
</dbReference>
<dbReference type="Pfam" id="PF00183">
    <property type="entry name" value="HSP90"/>
    <property type="match status" value="1"/>
</dbReference>
<dbReference type="InterPro" id="IPR020575">
    <property type="entry name" value="Hsp90_N"/>
</dbReference>
<feature type="compositionally biased region" description="Acidic residues" evidence="8">
    <location>
        <begin position="1088"/>
        <end position="1099"/>
    </location>
</feature>
<evidence type="ECO:0000256" key="3">
    <source>
        <dbReference type="ARBA" id="ARBA00022490"/>
    </source>
</evidence>
<feature type="domain" description="Histidine kinase/HSP90-like ATPase" evidence="9">
    <location>
        <begin position="899"/>
        <end position="1037"/>
    </location>
</feature>
<dbReference type="HAMAP" id="MF_00505">
    <property type="entry name" value="HSP90"/>
    <property type="match status" value="1"/>
</dbReference>
<dbReference type="EMBL" id="JAWWNJ010000055">
    <property type="protein sequence ID" value="KAK7014969.1"/>
    <property type="molecule type" value="Genomic_DNA"/>
</dbReference>
<feature type="region of interest" description="Disordered" evidence="8">
    <location>
        <begin position="455"/>
        <end position="486"/>
    </location>
</feature>
<evidence type="ECO:0000256" key="1">
    <source>
        <dbReference type="ARBA" id="ARBA00004496"/>
    </source>
</evidence>
<dbReference type="GO" id="GO:0140662">
    <property type="term" value="F:ATP-dependent protein folding chaperone"/>
    <property type="evidence" value="ECO:0007669"/>
    <property type="project" value="InterPro"/>
</dbReference>
<dbReference type="FunFam" id="1.20.120.790:FF:000001">
    <property type="entry name" value="Heat shock protein 90 alpha"/>
    <property type="match status" value="1"/>
</dbReference>
<dbReference type="GO" id="GO:0005737">
    <property type="term" value="C:cytoplasm"/>
    <property type="evidence" value="ECO:0007669"/>
    <property type="project" value="UniProtKB-SubCell"/>
</dbReference>
<feature type="compositionally biased region" description="Basic and acidic residues" evidence="8">
    <location>
        <begin position="1124"/>
        <end position="1135"/>
    </location>
</feature>
<keyword evidence="5" id="KW-0067">ATP-binding</keyword>
<keyword evidence="6" id="KW-0143">Chaperone</keyword>
<dbReference type="CDD" id="cd16927">
    <property type="entry name" value="HATPase_Hsp90-like"/>
    <property type="match status" value="1"/>
</dbReference>
<feature type="region of interest" description="Disordered" evidence="8">
    <location>
        <begin position="1542"/>
        <end position="1571"/>
    </location>
</feature>
<keyword evidence="4" id="KW-0547">Nucleotide-binding</keyword>
<proteinExistence type="inferred from homology"/>
<dbReference type="InterPro" id="IPR037196">
    <property type="entry name" value="HSP90_C"/>
</dbReference>
<dbReference type="NCBIfam" id="NF003555">
    <property type="entry name" value="PRK05218.1"/>
    <property type="match status" value="1"/>
</dbReference>
<dbReference type="GO" id="GO:0051082">
    <property type="term" value="F:unfolded protein binding"/>
    <property type="evidence" value="ECO:0007669"/>
    <property type="project" value="InterPro"/>
</dbReference>
<evidence type="ECO:0000256" key="5">
    <source>
        <dbReference type="ARBA" id="ARBA00022840"/>
    </source>
</evidence>
<keyword evidence="3" id="KW-0963">Cytoplasm</keyword>
<organism evidence="10 11">
    <name type="scientific">Favolaschia claudopus</name>
    <dbReference type="NCBI Taxonomy" id="2862362"/>
    <lineage>
        <taxon>Eukaryota</taxon>
        <taxon>Fungi</taxon>
        <taxon>Dikarya</taxon>
        <taxon>Basidiomycota</taxon>
        <taxon>Agaricomycotina</taxon>
        <taxon>Agaricomycetes</taxon>
        <taxon>Agaricomycetidae</taxon>
        <taxon>Agaricales</taxon>
        <taxon>Marasmiineae</taxon>
        <taxon>Mycenaceae</taxon>
        <taxon>Favolaschia</taxon>
    </lineage>
</organism>
<dbReference type="PROSITE" id="PS00298">
    <property type="entry name" value="HSP90"/>
    <property type="match status" value="1"/>
</dbReference>
<dbReference type="FunFam" id="3.30.230.80:FF:000001">
    <property type="entry name" value="Heat shock protein 90 alpha"/>
    <property type="match status" value="1"/>
</dbReference>
<evidence type="ECO:0000256" key="6">
    <source>
        <dbReference type="ARBA" id="ARBA00023186"/>
    </source>
</evidence>
<reference evidence="10 11" key="1">
    <citation type="journal article" date="2024" name="J Genomics">
        <title>Draft genome sequencing and assembly of Favolaschia claudopus CIRM-BRFM 2984 isolated from oak limbs.</title>
        <authorList>
            <person name="Navarro D."/>
            <person name="Drula E."/>
            <person name="Chaduli D."/>
            <person name="Cazenave R."/>
            <person name="Ahrendt S."/>
            <person name="Wang J."/>
            <person name="Lipzen A."/>
            <person name="Daum C."/>
            <person name="Barry K."/>
            <person name="Grigoriev I.V."/>
            <person name="Favel A."/>
            <person name="Rosso M.N."/>
            <person name="Martin F."/>
        </authorList>
    </citation>
    <scope>NUCLEOTIDE SEQUENCE [LARGE SCALE GENOMIC DNA]</scope>
    <source>
        <strain evidence="10 11">CIRM-BRFM 2984</strain>
    </source>
</reference>
<dbReference type="SUPFAM" id="SSF55874">
    <property type="entry name" value="ATPase domain of HSP90 chaperone/DNA topoisomerase II/histidine kinase"/>
    <property type="match status" value="1"/>
</dbReference>
<name>A0AAW0ARA1_9AGAR</name>
<dbReference type="InterPro" id="IPR001404">
    <property type="entry name" value="Hsp90_fam"/>
</dbReference>
<keyword evidence="7" id="KW-0175">Coiled coil</keyword>
<dbReference type="Gene3D" id="3.30.565.10">
    <property type="entry name" value="Histidine kinase-like ATPase, C-terminal domain"/>
    <property type="match status" value="1"/>
</dbReference>
<evidence type="ECO:0000256" key="8">
    <source>
        <dbReference type="SAM" id="MobiDB-lite"/>
    </source>
</evidence>
<dbReference type="Proteomes" id="UP001362999">
    <property type="component" value="Unassembled WGS sequence"/>
</dbReference>
<dbReference type="Gene3D" id="3.30.230.80">
    <property type="match status" value="1"/>
</dbReference>
<evidence type="ECO:0000256" key="4">
    <source>
        <dbReference type="ARBA" id="ARBA00022741"/>
    </source>
</evidence>
<keyword evidence="11" id="KW-1185">Reference proteome</keyword>
<feature type="coiled-coil region" evidence="7">
    <location>
        <begin position="607"/>
        <end position="708"/>
    </location>
</feature>
<evidence type="ECO:0000256" key="7">
    <source>
        <dbReference type="SAM" id="Coils"/>
    </source>
</evidence>
<dbReference type="FunFam" id="3.30.565.10:FF:000001">
    <property type="entry name" value="Heat shock protein HSP 90-alpha"/>
    <property type="match status" value="1"/>
</dbReference>
<dbReference type="InterPro" id="IPR003594">
    <property type="entry name" value="HATPase_dom"/>
</dbReference>
<dbReference type="PRINTS" id="PR00775">
    <property type="entry name" value="HEATSHOCK90"/>
</dbReference>
<dbReference type="FunFam" id="3.40.50.11260:FF:000001">
    <property type="entry name" value="Heat shock protein 90 alpha"/>
    <property type="match status" value="1"/>
</dbReference>
<accession>A0AAW0ARA1</accession>
<evidence type="ECO:0000259" key="9">
    <source>
        <dbReference type="SMART" id="SM00387"/>
    </source>
</evidence>
<dbReference type="SUPFAM" id="SSF110942">
    <property type="entry name" value="HSP90 C-terminal domain"/>
    <property type="match status" value="1"/>
</dbReference>
<dbReference type="Pfam" id="PF13589">
    <property type="entry name" value="HATPase_c_3"/>
    <property type="match status" value="1"/>
</dbReference>
<evidence type="ECO:0000313" key="11">
    <source>
        <dbReference type="Proteomes" id="UP001362999"/>
    </source>
</evidence>
<gene>
    <name evidence="10" type="ORF">R3P38DRAFT_2637621</name>
</gene>
<dbReference type="GO" id="GO:0016887">
    <property type="term" value="F:ATP hydrolysis activity"/>
    <property type="evidence" value="ECO:0007669"/>
    <property type="project" value="InterPro"/>
</dbReference>
<dbReference type="Gene3D" id="3.40.50.11260">
    <property type="match status" value="1"/>
</dbReference>
<protein>
    <submittedName>
        <fullName evidence="10">HATPase-c domain-containing protein</fullName>
    </submittedName>
</protein>
<dbReference type="GO" id="GO:0005524">
    <property type="term" value="F:ATP binding"/>
    <property type="evidence" value="ECO:0007669"/>
    <property type="project" value="UniProtKB-KW"/>
</dbReference>
<dbReference type="InterPro" id="IPR020568">
    <property type="entry name" value="Ribosomal_Su5_D2-typ_SF"/>
</dbReference>
<dbReference type="PANTHER" id="PTHR11528">
    <property type="entry name" value="HEAT SHOCK PROTEIN 90 FAMILY MEMBER"/>
    <property type="match status" value="1"/>
</dbReference>
<evidence type="ECO:0000313" key="10">
    <source>
        <dbReference type="EMBL" id="KAK7014969.1"/>
    </source>
</evidence>
<feature type="region of interest" description="Disordered" evidence="8">
    <location>
        <begin position="1086"/>
        <end position="1144"/>
    </location>
</feature>
<comment type="caution">
    <text evidence="10">The sequence shown here is derived from an EMBL/GenBank/DDBJ whole genome shotgun (WGS) entry which is preliminary data.</text>
</comment>
<dbReference type="InterPro" id="IPR019805">
    <property type="entry name" value="Heat_shock_protein_90_CS"/>
</dbReference>
<comment type="subcellular location">
    <subcellularLocation>
        <location evidence="1">Cytoplasm</location>
    </subcellularLocation>
</comment>
<feature type="compositionally biased region" description="Basic and acidic residues" evidence="8">
    <location>
        <begin position="455"/>
        <end position="467"/>
    </location>
</feature>
<sequence>MSVVSLLRYVRAVLEDECASISDLPTATDEFVLECSSSPEPEVIVFQLEEQLHQLHDDVVDHTSLHHTQVFLAVLHNLLPILPPISIISSWFDLVLRPALREPKLPVAAVDHAKELIIAALRNDDDRYSEKIAEFRCRLLDLYLLDAFNEGSNNDVLEWAELDVTEREQKTRWKSNLEEILLKYGQERPLDFMTEINTHFATPSSRLQLLMLINLYTSVPSFQSLAAAFATHPLMSSLLCSLLLDKSSTVCTIGLTVVVKLLPIFAVMACADLKIILPRLLTILAQVLCWKERLPQATSPPPEDAAELELEQELEENGPTLEVREDLGWTVLQQSFDTGSSALPSPHRYYTLLYYLFPCNVLRFLRAPVLYLNTNNVESPYTVDWETALDEQKIRSKSQTLLRSHVCHPLIIFRDAADEIARPDFWAEYDVSRIASESMMLDNRNSVMGYRERYESKETNANVRRELSTPSIHSSDDGGKTPMHTAALSTNEPHVSLEDLIATSVALKSSLTDTRELAVSQWPSSIFVSSPDSPVRPHHSLSVPSITIGDEATLPSHIGQAISGLQREVLLLRNELNFELWLSRENVKHIGRLYQDQMLSRNAEVERQGLYNKLRNYRLQVAQLETELRTHKDNASSTKERYADWNNELQKKVQDFREQKKSWTNETAALRAAEKEGKALFNAQGTLLAEATQEVFSLQTQMKEVQHKVDRLHDYERQIEQHVKIQRLWKVQEADFAKFDERGEELELMKAQYKQMELHLQSFTGAHTELEDSGRTYRRQIQALEAQLIQAKNQVVEKSLRRPEEIAAFVAEKRALLNANTQLTEENTTLREELEDMMAMVEVLKGQDASNSLCFLLPSFTFSLPSISSPISLMATESFGFQAEISQLLDLIINTFYSNKEIFLREIISNASDALDKIRYASLTDSTALDAEKELFIRIIPDKENKILTIRDSGVGMTKADMVNNLGTIAKSGTKGFMEALSSGADISMIGQFGVGFYSSYLVAERVQVVSKHNDDEQYIWESAAGGTFTITLDTVNPPLGRGSEIRLFLKEDQLEYLEEKKIKEIVKKHSEFISYPIQLAVTKEVEKEVEDDEEEAEEGEKPQIEEVEDDDDKPKDKKKKKVKETETSNEELNKTKPIWTRNPNDITPEEYGSFYKSLTNDWEDHLAVKHFSVEGQLEFKAILFIPKRAPFDLFESKKKRNNIKLYVRRVFIMDDCEDLIPEYLNFVKGIVDSEDLPLNISRETLQQNKILKVIRKNIVKKCMDLLSEIAEDKDNFNKFYEAFGKNLKLGIHEDSQNRSKLAEFLRFYSTKSSEEQISLKDYITRMPEVQKSIYYLTGESLAATRDSPFLEVLKKKGFEVLLLVDPIDEYAITQLKEFDGKKLVCVSKEGLELEETDEEKAEREKEVAEFGELCTTVKDALGDKVEKVVVSNRITDSPCVLVTGQFGWSSNMERIMKAQALRDSSMSSYMASKKTLELNPSNPIIKELKRKVAEDKGDKSVRDLTYLLFETALLTSGFALDEPTSFAKRIHRMISLGLDVDEDEEDAPAASDDAPPPLESASTSAMEEID</sequence>
<dbReference type="SMART" id="SM00387">
    <property type="entry name" value="HATPase_c"/>
    <property type="match status" value="1"/>
</dbReference>
<comment type="similarity">
    <text evidence="2">Belongs to the heat shock protein 90 family.</text>
</comment>
<dbReference type="Gene3D" id="1.20.120.790">
    <property type="entry name" value="Heat shock protein 90, C-terminal domain"/>
    <property type="match status" value="1"/>
</dbReference>
<feature type="coiled-coil region" evidence="7">
    <location>
        <begin position="767"/>
        <end position="847"/>
    </location>
</feature>